<keyword evidence="3" id="KW-1185">Reference proteome</keyword>
<dbReference type="Proteomes" id="UP001642360">
    <property type="component" value="Unassembled WGS sequence"/>
</dbReference>
<reference evidence="2 3" key="1">
    <citation type="submission" date="2024-02" db="EMBL/GenBank/DDBJ databases">
        <authorList>
            <person name="Vignale AGUSTIN F."/>
            <person name="Sosa J E."/>
            <person name="Modenutti C."/>
        </authorList>
    </citation>
    <scope>NUCLEOTIDE SEQUENCE [LARGE SCALE GENOMIC DNA]</scope>
</reference>
<protein>
    <submittedName>
        <fullName evidence="2">Uncharacterized protein</fullName>
    </submittedName>
</protein>
<feature type="non-terminal residue" evidence="2">
    <location>
        <position position="1"/>
    </location>
</feature>
<dbReference type="EMBL" id="CAUOFW020001030">
    <property type="protein sequence ID" value="CAK9140286.1"/>
    <property type="molecule type" value="Genomic_DNA"/>
</dbReference>
<evidence type="ECO:0000256" key="1">
    <source>
        <dbReference type="SAM" id="MobiDB-lite"/>
    </source>
</evidence>
<feature type="region of interest" description="Disordered" evidence="1">
    <location>
        <begin position="45"/>
        <end position="69"/>
    </location>
</feature>
<feature type="compositionally biased region" description="Pro residues" evidence="1">
    <location>
        <begin position="1"/>
        <end position="11"/>
    </location>
</feature>
<dbReference type="AlphaFoldDB" id="A0ABC8R5K2"/>
<evidence type="ECO:0000313" key="2">
    <source>
        <dbReference type="EMBL" id="CAK9140286.1"/>
    </source>
</evidence>
<evidence type="ECO:0000313" key="3">
    <source>
        <dbReference type="Proteomes" id="UP001642360"/>
    </source>
</evidence>
<organism evidence="2 3">
    <name type="scientific">Ilex paraguariensis</name>
    <name type="common">yerba mate</name>
    <dbReference type="NCBI Taxonomy" id="185542"/>
    <lineage>
        <taxon>Eukaryota</taxon>
        <taxon>Viridiplantae</taxon>
        <taxon>Streptophyta</taxon>
        <taxon>Embryophyta</taxon>
        <taxon>Tracheophyta</taxon>
        <taxon>Spermatophyta</taxon>
        <taxon>Magnoliopsida</taxon>
        <taxon>eudicotyledons</taxon>
        <taxon>Gunneridae</taxon>
        <taxon>Pentapetalae</taxon>
        <taxon>asterids</taxon>
        <taxon>campanulids</taxon>
        <taxon>Aquifoliales</taxon>
        <taxon>Aquifoliaceae</taxon>
        <taxon>Ilex</taxon>
    </lineage>
</organism>
<comment type="caution">
    <text evidence="2">The sequence shown here is derived from an EMBL/GenBank/DDBJ whole genome shotgun (WGS) entry which is preliminary data.</text>
</comment>
<feature type="compositionally biased region" description="Acidic residues" evidence="1">
    <location>
        <begin position="54"/>
        <end position="65"/>
    </location>
</feature>
<gene>
    <name evidence="2" type="ORF">ILEXP_LOCUS7730</name>
</gene>
<proteinExistence type="predicted"/>
<accession>A0ABC8R5K2</accession>
<feature type="region of interest" description="Disordered" evidence="1">
    <location>
        <begin position="1"/>
        <end position="30"/>
    </location>
</feature>
<feature type="compositionally biased region" description="Pro residues" evidence="1">
    <location>
        <begin position="20"/>
        <end position="30"/>
    </location>
</feature>
<sequence length="79" mass="8139">ETPLGIPPPPTMGATSSRPAAPPATSVPPPTFVFELRDIVQEIGSSESEKEDVVEFGSEGDEEDASTSSIISLLGLGNV</sequence>
<name>A0ABC8R5K2_9AQUA</name>